<gene>
    <name evidence="2" type="ORF">ACG0Z3_15825</name>
</gene>
<accession>A0ABW7FLD4</accession>
<dbReference type="GO" id="GO:0004035">
    <property type="term" value="F:alkaline phosphatase activity"/>
    <property type="evidence" value="ECO:0007669"/>
    <property type="project" value="UniProtKB-EC"/>
</dbReference>
<reference evidence="2 3" key="1">
    <citation type="submission" date="2024-08" db="EMBL/GenBank/DDBJ databases">
        <authorList>
            <person name="Lu H."/>
        </authorList>
    </citation>
    <scope>NUCLEOTIDE SEQUENCE [LARGE SCALE GENOMIC DNA]</scope>
    <source>
        <strain evidence="2 3">LKC17W</strain>
    </source>
</reference>
<dbReference type="EMBL" id="JBIGHW010000008">
    <property type="protein sequence ID" value="MFG6442152.1"/>
    <property type="molecule type" value="Genomic_DNA"/>
</dbReference>
<proteinExistence type="predicted"/>
<name>A0ABW7FLD4_9BURK</name>
<evidence type="ECO:0000313" key="3">
    <source>
        <dbReference type="Proteomes" id="UP001606301"/>
    </source>
</evidence>
<dbReference type="PANTHER" id="PTHR11596">
    <property type="entry name" value="ALKALINE PHOSPHATASE"/>
    <property type="match status" value="1"/>
</dbReference>
<protein>
    <submittedName>
        <fullName evidence="2">Alkaline phosphatase</fullName>
        <ecNumber evidence="2">3.1.3.1</ecNumber>
    </submittedName>
</protein>
<keyword evidence="3" id="KW-1185">Reference proteome</keyword>
<dbReference type="PANTHER" id="PTHR11596:SF5">
    <property type="entry name" value="ALKALINE PHOSPHATASE"/>
    <property type="match status" value="1"/>
</dbReference>
<evidence type="ECO:0000256" key="1">
    <source>
        <dbReference type="ARBA" id="ARBA00022553"/>
    </source>
</evidence>
<comment type="caution">
    <text evidence="2">The sequence shown here is derived from an EMBL/GenBank/DDBJ whole genome shotgun (WGS) entry which is preliminary data.</text>
</comment>
<dbReference type="EC" id="3.1.3.1" evidence="2"/>
<organism evidence="2 3">
    <name type="scientific">Pelomonas margarita</name>
    <dbReference type="NCBI Taxonomy" id="3299031"/>
    <lineage>
        <taxon>Bacteria</taxon>
        <taxon>Pseudomonadati</taxon>
        <taxon>Pseudomonadota</taxon>
        <taxon>Betaproteobacteria</taxon>
        <taxon>Burkholderiales</taxon>
        <taxon>Sphaerotilaceae</taxon>
        <taxon>Roseateles</taxon>
    </lineage>
</organism>
<dbReference type="InterPro" id="IPR017850">
    <property type="entry name" value="Alkaline_phosphatase_core_sf"/>
</dbReference>
<sequence length="195" mass="20359">MTARALSVAAAGRHEFSVEATQADGQKVVAKGNFDIVPFTAAMGPKVKNIIILLGDATPAGNAVHTSNGGACTGIVDQFFDDRAHTGLTVLMGGGRKWFLPAGTPGSARTDSNDYVFSATDAHTADIVKRWGAAPGNMDKGRDLIADFQRAGFGYAATKADLDRADAGKPLLGLFAFSNMNVALDKINGRCGTRQ</sequence>
<keyword evidence="1" id="KW-0597">Phosphoprotein</keyword>
<dbReference type="RefSeq" id="WP_394399098.1">
    <property type="nucleotide sequence ID" value="NZ_JBIGHW010000008.1"/>
</dbReference>
<dbReference type="SUPFAM" id="SSF53649">
    <property type="entry name" value="Alkaline phosphatase-like"/>
    <property type="match status" value="1"/>
</dbReference>
<dbReference type="Gene3D" id="3.40.720.10">
    <property type="entry name" value="Alkaline Phosphatase, subunit A"/>
    <property type="match status" value="1"/>
</dbReference>
<dbReference type="InterPro" id="IPR001952">
    <property type="entry name" value="Alkaline_phosphatase"/>
</dbReference>
<keyword evidence="2" id="KW-0378">Hydrolase</keyword>
<evidence type="ECO:0000313" key="2">
    <source>
        <dbReference type="EMBL" id="MFG6442152.1"/>
    </source>
</evidence>
<dbReference type="Pfam" id="PF00245">
    <property type="entry name" value="Alk_phosphatase"/>
    <property type="match status" value="1"/>
</dbReference>
<dbReference type="Proteomes" id="UP001606301">
    <property type="component" value="Unassembled WGS sequence"/>
</dbReference>